<reference evidence="2 3" key="1">
    <citation type="submission" date="2016-12" db="EMBL/GenBank/DDBJ databases">
        <title>The genomes of Aspergillus section Nigri reveals drivers in fungal speciation.</title>
        <authorList>
            <consortium name="DOE Joint Genome Institute"/>
            <person name="Vesth T.C."/>
            <person name="Nybo J."/>
            <person name="Theobald S."/>
            <person name="Brandl J."/>
            <person name="Frisvad J.C."/>
            <person name="Nielsen K.F."/>
            <person name="Lyhne E.K."/>
            <person name="Kogle M.E."/>
            <person name="Kuo A."/>
            <person name="Riley R."/>
            <person name="Clum A."/>
            <person name="Nolan M."/>
            <person name="Lipzen A."/>
            <person name="Salamov A."/>
            <person name="Henrissat B."/>
            <person name="Wiebenga A."/>
            <person name="De Vries R.P."/>
            <person name="Grigoriev I.V."/>
            <person name="Mortensen U.H."/>
            <person name="Andersen M.R."/>
            <person name="Baker S.E."/>
        </authorList>
    </citation>
    <scope>NUCLEOTIDE SEQUENCE [LARGE SCALE GENOMIC DNA]</scope>
    <source>
        <strain evidence="2 3">IBT 23096</strain>
    </source>
</reference>
<dbReference type="RefSeq" id="XP_024710099.1">
    <property type="nucleotide sequence ID" value="XM_024843016.1"/>
</dbReference>
<gene>
    <name evidence="2" type="ORF">P170DRAFT_24986</name>
</gene>
<keyword evidence="3" id="KW-1185">Reference proteome</keyword>
<evidence type="ECO:0000256" key="1">
    <source>
        <dbReference type="SAM" id="MobiDB-lite"/>
    </source>
</evidence>
<proteinExistence type="predicted"/>
<dbReference type="Proteomes" id="UP000234275">
    <property type="component" value="Unassembled WGS sequence"/>
</dbReference>
<feature type="region of interest" description="Disordered" evidence="1">
    <location>
        <begin position="1"/>
        <end position="20"/>
    </location>
</feature>
<dbReference type="AlphaFoldDB" id="A0A2I2GPJ4"/>
<sequence length="103" mass="11437">MQGISKANPPDPKEPSGRLGRYLGKCRRARTIGAEGARGRFQVWLKNAGRVDCRDDRECLDRAVGWYWGWAATARLLLLSRLFLASYGGLVSVVGRREGGVFL</sequence>
<evidence type="ECO:0000313" key="3">
    <source>
        <dbReference type="Proteomes" id="UP000234275"/>
    </source>
</evidence>
<dbReference type="GeneID" id="36550715"/>
<comment type="caution">
    <text evidence="2">The sequence shown here is derived from an EMBL/GenBank/DDBJ whole genome shotgun (WGS) entry which is preliminary data.</text>
</comment>
<evidence type="ECO:0000313" key="2">
    <source>
        <dbReference type="EMBL" id="PLB54797.1"/>
    </source>
</evidence>
<organism evidence="2 3">
    <name type="scientific">Aspergillus steynii IBT 23096</name>
    <dbReference type="NCBI Taxonomy" id="1392250"/>
    <lineage>
        <taxon>Eukaryota</taxon>
        <taxon>Fungi</taxon>
        <taxon>Dikarya</taxon>
        <taxon>Ascomycota</taxon>
        <taxon>Pezizomycotina</taxon>
        <taxon>Eurotiomycetes</taxon>
        <taxon>Eurotiomycetidae</taxon>
        <taxon>Eurotiales</taxon>
        <taxon>Aspergillaceae</taxon>
        <taxon>Aspergillus</taxon>
        <taxon>Aspergillus subgen. Circumdati</taxon>
    </lineage>
</organism>
<dbReference type="VEuPathDB" id="FungiDB:P170DRAFT_24986"/>
<dbReference type="EMBL" id="MSFO01000001">
    <property type="protein sequence ID" value="PLB54797.1"/>
    <property type="molecule type" value="Genomic_DNA"/>
</dbReference>
<name>A0A2I2GPJ4_9EURO</name>
<accession>A0A2I2GPJ4</accession>
<protein>
    <submittedName>
        <fullName evidence="2">Uncharacterized protein</fullName>
    </submittedName>
</protein>